<comment type="catalytic activity">
    <reaction evidence="10">
        <text>(6S)-5,6,7,8-tetrahydrofolyl-(gamma-L-Glu)(n) + L-glutamate + ATP = (6S)-5,6,7,8-tetrahydrofolyl-(gamma-L-Glu)(n+1) + ADP + phosphate + H(+)</text>
        <dbReference type="Rhea" id="RHEA:10580"/>
        <dbReference type="Rhea" id="RHEA-COMP:14738"/>
        <dbReference type="Rhea" id="RHEA-COMP:14740"/>
        <dbReference type="ChEBI" id="CHEBI:15378"/>
        <dbReference type="ChEBI" id="CHEBI:29985"/>
        <dbReference type="ChEBI" id="CHEBI:30616"/>
        <dbReference type="ChEBI" id="CHEBI:43474"/>
        <dbReference type="ChEBI" id="CHEBI:141005"/>
        <dbReference type="ChEBI" id="CHEBI:456216"/>
        <dbReference type="EC" id="6.3.2.17"/>
    </reaction>
</comment>
<dbReference type="SUPFAM" id="SSF53244">
    <property type="entry name" value="MurD-like peptide ligases, peptide-binding domain"/>
    <property type="match status" value="1"/>
</dbReference>
<evidence type="ECO:0000256" key="4">
    <source>
        <dbReference type="ARBA" id="ARBA00022598"/>
    </source>
</evidence>
<evidence type="ECO:0000313" key="14">
    <source>
        <dbReference type="EMBL" id="MCP2729173.1"/>
    </source>
</evidence>
<evidence type="ECO:0000256" key="2">
    <source>
        <dbReference type="ARBA" id="ARBA00008276"/>
    </source>
</evidence>
<dbReference type="RefSeq" id="WP_254011958.1">
    <property type="nucleotide sequence ID" value="NZ_JAMZMM010000097.1"/>
</dbReference>
<dbReference type="PIRSF" id="PIRSF001563">
    <property type="entry name" value="Folylpolyglu_synth"/>
    <property type="match status" value="1"/>
</dbReference>
<dbReference type="InterPro" id="IPR004101">
    <property type="entry name" value="Mur_ligase_C"/>
</dbReference>
<feature type="domain" description="Mur ligase C-terminal" evidence="12">
    <location>
        <begin position="305"/>
        <end position="429"/>
    </location>
</feature>
<accession>A0AAE3GSR6</accession>
<dbReference type="InterPro" id="IPR018109">
    <property type="entry name" value="Folylpolyglutamate_synth_CS"/>
</dbReference>
<gene>
    <name evidence="14" type="ORF">NJ959_11960</name>
</gene>
<dbReference type="GO" id="GO:0008841">
    <property type="term" value="F:dihydrofolate synthase activity"/>
    <property type="evidence" value="ECO:0007669"/>
    <property type="project" value="TreeGrafter"/>
</dbReference>
<dbReference type="GO" id="GO:0005737">
    <property type="term" value="C:cytoplasm"/>
    <property type="evidence" value="ECO:0007669"/>
    <property type="project" value="TreeGrafter"/>
</dbReference>
<dbReference type="AlphaFoldDB" id="A0AAE3GSR6"/>
<dbReference type="NCBIfam" id="TIGR01499">
    <property type="entry name" value="folC"/>
    <property type="match status" value="1"/>
</dbReference>
<evidence type="ECO:0000256" key="10">
    <source>
        <dbReference type="ARBA" id="ARBA00047493"/>
    </source>
</evidence>
<dbReference type="GO" id="GO:0046872">
    <property type="term" value="F:metal ion binding"/>
    <property type="evidence" value="ECO:0007669"/>
    <property type="project" value="UniProtKB-KW"/>
</dbReference>
<dbReference type="InterPro" id="IPR013221">
    <property type="entry name" value="Mur_ligase_cen"/>
</dbReference>
<comment type="cofactor">
    <cofactor evidence="1">
        <name>Mg(2+)</name>
        <dbReference type="ChEBI" id="CHEBI:18420"/>
    </cofactor>
</comment>
<keyword evidence="4 11" id="KW-0436">Ligase</keyword>
<dbReference type="Gene3D" id="3.40.1190.10">
    <property type="entry name" value="Mur-like, catalytic domain"/>
    <property type="match status" value="1"/>
</dbReference>
<dbReference type="Gene3D" id="3.90.190.20">
    <property type="entry name" value="Mur ligase, C-terminal domain"/>
    <property type="match status" value="1"/>
</dbReference>
<dbReference type="GO" id="GO:0004326">
    <property type="term" value="F:tetrahydrofolylpolyglutamate synthase activity"/>
    <property type="evidence" value="ECO:0007669"/>
    <property type="project" value="UniProtKB-EC"/>
</dbReference>
<evidence type="ECO:0000259" key="12">
    <source>
        <dbReference type="Pfam" id="PF02875"/>
    </source>
</evidence>
<dbReference type="Proteomes" id="UP001204953">
    <property type="component" value="Unassembled WGS sequence"/>
</dbReference>
<dbReference type="SUPFAM" id="SSF53623">
    <property type="entry name" value="MurD-like peptide ligases, catalytic domain"/>
    <property type="match status" value="1"/>
</dbReference>
<protein>
    <recommendedName>
        <fullName evidence="3">tetrahydrofolate synthase</fullName>
        <ecNumber evidence="3">6.3.2.17</ecNumber>
    </recommendedName>
    <alternativeName>
        <fullName evidence="9">Tetrahydrofolylpolyglutamate synthase</fullName>
    </alternativeName>
</protein>
<dbReference type="GO" id="GO:0005524">
    <property type="term" value="F:ATP binding"/>
    <property type="evidence" value="ECO:0007669"/>
    <property type="project" value="UniProtKB-KW"/>
</dbReference>
<dbReference type="PANTHER" id="PTHR11136">
    <property type="entry name" value="FOLYLPOLYGLUTAMATE SYNTHASE-RELATED"/>
    <property type="match status" value="1"/>
</dbReference>
<keyword evidence="7 11" id="KW-0067">ATP-binding</keyword>
<feature type="domain" description="Mur ligase central" evidence="13">
    <location>
        <begin position="58"/>
        <end position="281"/>
    </location>
</feature>
<evidence type="ECO:0000256" key="11">
    <source>
        <dbReference type="PIRNR" id="PIRNR001563"/>
    </source>
</evidence>
<evidence type="ECO:0000313" key="15">
    <source>
        <dbReference type="Proteomes" id="UP001204953"/>
    </source>
</evidence>
<comment type="similarity">
    <text evidence="2 11">Belongs to the folylpolyglutamate synthase family.</text>
</comment>
<evidence type="ECO:0000256" key="8">
    <source>
        <dbReference type="ARBA" id="ARBA00022842"/>
    </source>
</evidence>
<evidence type="ECO:0000256" key="3">
    <source>
        <dbReference type="ARBA" id="ARBA00013025"/>
    </source>
</evidence>
<dbReference type="PROSITE" id="PS01012">
    <property type="entry name" value="FOLYLPOLYGLU_SYNT_2"/>
    <property type="match status" value="1"/>
</dbReference>
<organism evidence="14 15">
    <name type="scientific">Limnofasciculus baicalensis BBK-W-15</name>
    <dbReference type="NCBI Taxonomy" id="2699891"/>
    <lineage>
        <taxon>Bacteria</taxon>
        <taxon>Bacillati</taxon>
        <taxon>Cyanobacteriota</taxon>
        <taxon>Cyanophyceae</taxon>
        <taxon>Coleofasciculales</taxon>
        <taxon>Coleofasciculaceae</taxon>
        <taxon>Limnofasciculus</taxon>
        <taxon>Limnofasciculus baicalensis</taxon>
    </lineage>
</organism>
<keyword evidence="6 11" id="KW-0547">Nucleotide-binding</keyword>
<keyword evidence="5" id="KW-0479">Metal-binding</keyword>
<comment type="caution">
    <text evidence="14">The sequence shown here is derived from an EMBL/GenBank/DDBJ whole genome shotgun (WGS) entry which is preliminary data.</text>
</comment>
<evidence type="ECO:0000256" key="1">
    <source>
        <dbReference type="ARBA" id="ARBA00001946"/>
    </source>
</evidence>
<evidence type="ECO:0000256" key="9">
    <source>
        <dbReference type="ARBA" id="ARBA00030592"/>
    </source>
</evidence>
<dbReference type="EC" id="6.3.2.17" evidence="3"/>
<dbReference type="Pfam" id="PF08245">
    <property type="entry name" value="Mur_ligase_M"/>
    <property type="match status" value="1"/>
</dbReference>
<dbReference type="InterPro" id="IPR036565">
    <property type="entry name" value="Mur-like_cat_sf"/>
</dbReference>
<sequence>MIDNREEVLLTYQKLEDDLTNLIPKVRFNKDINMKLERITHLMEVLGNPHNSFKSIHVGGTSGKGSTSMLIASILTAQGYKTGLHLSPHLQIINERYQINCQPVATTKLAEIFERVKPAIDRVARDNPFGKPSYFEAQVALAFCLFEAQQVDVAIIEVGLGGRLDATNLLSSQVSVLTSVGLDHTEILGDTIEEISQDKAGIIKDSQKVVCGFSQETTQEIVKQRCQEKNAGLWQLGKDFTFSFNCGLLTVNLPDKVYDNLSLKMLGEFQASNGACAVAAAYLFLQGKVSDIAVKKGLAIASIPGRMEILQTQPLVILDGAHNPDKMASASRAINNLFGDKEKIVVFSLKEGKVAKDILPCLLVNTKSIIVTAFRIKGLWEPCSPEELAEIIKSINPNLPSSIIHNPIDAVKYAVSSAKLNDLVWITGSLYLAGDIREYWHPASALIMAAEAEAI</sequence>
<dbReference type="FunFam" id="3.40.1190.10:FF:000011">
    <property type="entry name" value="Folylpolyglutamate synthase/dihydrofolate synthase"/>
    <property type="match status" value="1"/>
</dbReference>
<dbReference type="EMBL" id="JAMZMM010000097">
    <property type="protein sequence ID" value="MCP2729173.1"/>
    <property type="molecule type" value="Genomic_DNA"/>
</dbReference>
<evidence type="ECO:0000256" key="7">
    <source>
        <dbReference type="ARBA" id="ARBA00022840"/>
    </source>
</evidence>
<dbReference type="PANTHER" id="PTHR11136:SF0">
    <property type="entry name" value="DIHYDROFOLATE SYNTHETASE-RELATED"/>
    <property type="match status" value="1"/>
</dbReference>
<proteinExistence type="inferred from homology"/>
<keyword evidence="8" id="KW-0460">Magnesium</keyword>
<dbReference type="Pfam" id="PF02875">
    <property type="entry name" value="Mur_ligase_C"/>
    <property type="match status" value="1"/>
</dbReference>
<evidence type="ECO:0000259" key="13">
    <source>
        <dbReference type="Pfam" id="PF08245"/>
    </source>
</evidence>
<dbReference type="InterPro" id="IPR001645">
    <property type="entry name" value="Folylpolyglutamate_synth"/>
</dbReference>
<keyword evidence="15" id="KW-1185">Reference proteome</keyword>
<name>A0AAE3GSR6_9CYAN</name>
<evidence type="ECO:0000256" key="6">
    <source>
        <dbReference type="ARBA" id="ARBA00022741"/>
    </source>
</evidence>
<evidence type="ECO:0000256" key="5">
    <source>
        <dbReference type="ARBA" id="ARBA00022723"/>
    </source>
</evidence>
<dbReference type="InterPro" id="IPR036615">
    <property type="entry name" value="Mur_ligase_C_dom_sf"/>
</dbReference>
<reference evidence="14" key="1">
    <citation type="submission" date="2022-06" db="EMBL/GenBank/DDBJ databases">
        <title>New cyanobacteria of genus Symplocastrum in benthos of Lake Baikal.</title>
        <authorList>
            <person name="Sorokovikova E."/>
            <person name="Tikhonova I."/>
            <person name="Krasnopeev A."/>
            <person name="Evseev P."/>
            <person name="Gladkikh A."/>
            <person name="Belykh O."/>
        </authorList>
    </citation>
    <scope>NUCLEOTIDE SEQUENCE</scope>
    <source>
        <strain evidence="14">BBK-W-15</strain>
    </source>
</reference>